<evidence type="ECO:0000313" key="9">
    <source>
        <dbReference type="Proteomes" id="UP000325827"/>
    </source>
</evidence>
<evidence type="ECO:0000256" key="3">
    <source>
        <dbReference type="ARBA" id="ARBA00022692"/>
    </source>
</evidence>
<dbReference type="OrthoDB" id="3298527at2"/>
<dbReference type="AlphaFoldDB" id="A0A5J5J3I4"/>
<keyword evidence="3 6" id="KW-0812">Transmembrane</keyword>
<feature type="transmembrane region" description="Helical" evidence="6">
    <location>
        <begin position="12"/>
        <end position="32"/>
    </location>
</feature>
<dbReference type="EMBL" id="VYSA01000001">
    <property type="protein sequence ID" value="KAA9110606.1"/>
    <property type="molecule type" value="Genomic_DNA"/>
</dbReference>
<dbReference type="Proteomes" id="UP000325827">
    <property type="component" value="Unassembled WGS sequence"/>
</dbReference>
<comment type="subcellular location">
    <subcellularLocation>
        <location evidence="1">Cell membrane</location>
        <topology evidence="1">Multi-pass membrane protein</topology>
    </subcellularLocation>
</comment>
<evidence type="ECO:0000256" key="2">
    <source>
        <dbReference type="ARBA" id="ARBA00022475"/>
    </source>
</evidence>
<evidence type="ECO:0000256" key="6">
    <source>
        <dbReference type="SAM" id="Phobius"/>
    </source>
</evidence>
<dbReference type="RefSeq" id="WP_150447380.1">
    <property type="nucleotide sequence ID" value="NZ_VYSA01000001.1"/>
</dbReference>
<feature type="domain" description="Cardiolipin synthase N-terminal" evidence="7">
    <location>
        <begin position="25"/>
        <end position="67"/>
    </location>
</feature>
<evidence type="ECO:0000256" key="4">
    <source>
        <dbReference type="ARBA" id="ARBA00022989"/>
    </source>
</evidence>
<evidence type="ECO:0000313" key="8">
    <source>
        <dbReference type="EMBL" id="KAA9110606.1"/>
    </source>
</evidence>
<name>A0A5J5J3I4_9MICO</name>
<evidence type="ECO:0000259" key="7">
    <source>
        <dbReference type="Pfam" id="PF13396"/>
    </source>
</evidence>
<dbReference type="InterPro" id="IPR027379">
    <property type="entry name" value="CLS_N"/>
</dbReference>
<evidence type="ECO:0000256" key="5">
    <source>
        <dbReference type="ARBA" id="ARBA00023136"/>
    </source>
</evidence>
<keyword evidence="2" id="KW-1003">Cell membrane</keyword>
<keyword evidence="4 6" id="KW-1133">Transmembrane helix</keyword>
<feature type="transmembrane region" description="Helical" evidence="6">
    <location>
        <begin position="44"/>
        <end position="65"/>
    </location>
</feature>
<keyword evidence="9" id="KW-1185">Reference proteome</keyword>
<organism evidence="8 9">
    <name type="scientific">Microbacterium rhizomatis</name>
    <dbReference type="NCBI Taxonomy" id="1631477"/>
    <lineage>
        <taxon>Bacteria</taxon>
        <taxon>Bacillati</taxon>
        <taxon>Actinomycetota</taxon>
        <taxon>Actinomycetes</taxon>
        <taxon>Micrococcales</taxon>
        <taxon>Microbacteriaceae</taxon>
        <taxon>Microbacterium</taxon>
    </lineage>
</organism>
<comment type="caution">
    <text evidence="8">The sequence shown here is derived from an EMBL/GenBank/DDBJ whole genome shotgun (WGS) entry which is preliminary data.</text>
</comment>
<dbReference type="GO" id="GO:0005886">
    <property type="term" value="C:plasma membrane"/>
    <property type="evidence" value="ECO:0007669"/>
    <property type="project" value="UniProtKB-SubCell"/>
</dbReference>
<sequence length="76" mass="7946">MLNPLLPAGFSLAWSITVAAIAICAFTALVSLFRGRDHLRPLALAVWTVAIAAFPVLGAAAWLFVGRPQSKNAGDA</sequence>
<reference evidence="9" key="1">
    <citation type="submission" date="2019-09" db="EMBL/GenBank/DDBJ databases">
        <title>Mumia zhuanghuii sp. nov. isolated from the intestinal contents of plateau pika (Ochotona curzoniae) in the Qinghai-Tibet plateau of China.</title>
        <authorList>
            <person name="Tian Z."/>
        </authorList>
    </citation>
    <scope>NUCLEOTIDE SEQUENCE [LARGE SCALE GENOMIC DNA]</scope>
    <source>
        <strain evidence="9">JCM 30598</strain>
    </source>
</reference>
<gene>
    <name evidence="8" type="ORF">F6B43_02765</name>
</gene>
<evidence type="ECO:0000256" key="1">
    <source>
        <dbReference type="ARBA" id="ARBA00004651"/>
    </source>
</evidence>
<accession>A0A5J5J3I4</accession>
<dbReference type="Pfam" id="PF13396">
    <property type="entry name" value="PLDc_N"/>
    <property type="match status" value="1"/>
</dbReference>
<keyword evidence="5 6" id="KW-0472">Membrane</keyword>
<protein>
    <recommendedName>
        <fullName evidence="7">Cardiolipin synthase N-terminal domain-containing protein</fullName>
    </recommendedName>
</protein>
<proteinExistence type="predicted"/>